<evidence type="ECO:0008006" key="4">
    <source>
        <dbReference type="Google" id="ProtNLM"/>
    </source>
</evidence>
<dbReference type="RefSeq" id="WP_170117718.1">
    <property type="nucleotide sequence ID" value="NZ_FNBN01000001.1"/>
</dbReference>
<evidence type="ECO:0000313" key="3">
    <source>
        <dbReference type="Proteomes" id="UP000199045"/>
    </source>
</evidence>
<keyword evidence="1" id="KW-0732">Signal</keyword>
<proteinExistence type="predicted"/>
<sequence>MKKLLLLMVVCGMLAASCKVERTGCPSNNYYSTKNVKQNKSSSRQMNGRVF</sequence>
<accession>A0A1G7ILC7</accession>
<dbReference type="PROSITE" id="PS51257">
    <property type="entry name" value="PROKAR_LIPOPROTEIN"/>
    <property type="match status" value="1"/>
</dbReference>
<evidence type="ECO:0000256" key="1">
    <source>
        <dbReference type="SAM" id="SignalP"/>
    </source>
</evidence>
<dbReference type="STRING" id="104663.SAMN04488121_101893"/>
<evidence type="ECO:0000313" key="2">
    <source>
        <dbReference type="EMBL" id="SDF13354.1"/>
    </source>
</evidence>
<dbReference type="Proteomes" id="UP000199045">
    <property type="component" value="Unassembled WGS sequence"/>
</dbReference>
<protein>
    <recommendedName>
        <fullName evidence="4">Lipoprotein</fullName>
    </recommendedName>
</protein>
<feature type="chain" id="PRO_5011528946" description="Lipoprotein" evidence="1">
    <location>
        <begin position="19"/>
        <end position="51"/>
    </location>
</feature>
<organism evidence="2 3">
    <name type="scientific">Chitinophaga filiformis</name>
    <name type="common">Myxococcus filiformis</name>
    <name type="synonym">Flexibacter filiformis</name>
    <dbReference type="NCBI Taxonomy" id="104663"/>
    <lineage>
        <taxon>Bacteria</taxon>
        <taxon>Pseudomonadati</taxon>
        <taxon>Bacteroidota</taxon>
        <taxon>Chitinophagia</taxon>
        <taxon>Chitinophagales</taxon>
        <taxon>Chitinophagaceae</taxon>
        <taxon>Chitinophaga</taxon>
    </lineage>
</organism>
<dbReference type="EMBL" id="FNBN01000001">
    <property type="protein sequence ID" value="SDF13354.1"/>
    <property type="molecule type" value="Genomic_DNA"/>
</dbReference>
<reference evidence="2 3" key="1">
    <citation type="submission" date="2016-10" db="EMBL/GenBank/DDBJ databases">
        <authorList>
            <person name="de Groot N.N."/>
        </authorList>
    </citation>
    <scope>NUCLEOTIDE SEQUENCE [LARGE SCALE GENOMIC DNA]</scope>
    <source>
        <strain evidence="2 3">DSM 527</strain>
    </source>
</reference>
<gene>
    <name evidence="2" type="ORF">SAMN04488121_101893</name>
</gene>
<dbReference type="AlphaFoldDB" id="A0A1G7ILC7"/>
<name>A0A1G7ILC7_CHIFI</name>
<feature type="signal peptide" evidence="1">
    <location>
        <begin position="1"/>
        <end position="18"/>
    </location>
</feature>